<accession>A0A1F7HBD4</accession>
<dbReference type="Gene3D" id="3.40.50.150">
    <property type="entry name" value="Vaccinia Virus protein VP39"/>
    <property type="match status" value="1"/>
</dbReference>
<gene>
    <name evidence="1" type="ORF">A3D06_02125</name>
</gene>
<name>A0A1F7HBD4_9BACT</name>
<evidence type="ECO:0008006" key="3">
    <source>
        <dbReference type="Google" id="ProtNLM"/>
    </source>
</evidence>
<dbReference type="EMBL" id="MFZS01000035">
    <property type="protein sequence ID" value="OGK28627.1"/>
    <property type="molecule type" value="Genomic_DNA"/>
</dbReference>
<dbReference type="CDD" id="cd02440">
    <property type="entry name" value="AdoMet_MTases"/>
    <property type="match status" value="1"/>
</dbReference>
<evidence type="ECO:0000313" key="1">
    <source>
        <dbReference type="EMBL" id="OGK28627.1"/>
    </source>
</evidence>
<organism evidence="1 2">
    <name type="scientific">Candidatus Roizmanbacteria bacterium RIFCSPHIGHO2_02_FULL_40_9</name>
    <dbReference type="NCBI Taxonomy" id="1802042"/>
    <lineage>
        <taxon>Bacteria</taxon>
        <taxon>Candidatus Roizmaniibacteriota</taxon>
    </lineage>
</organism>
<evidence type="ECO:0000313" key="2">
    <source>
        <dbReference type="Proteomes" id="UP000177027"/>
    </source>
</evidence>
<protein>
    <recommendedName>
        <fullName evidence="3">Methyltransferase domain-containing protein</fullName>
    </recommendedName>
</protein>
<sequence length="301" mass="33348">MSKDFQPTPMTYPTEPRLAAMVARHYDEGVLFSLAGEIYFDDELSEAEVGASVRALRELGLPADFRSVYLPCAGTLRHVVPLVGQGACEVVAVDLSHESLRRGKAHYGPRLNGELRMYHEDIRATHVFTPPDGFRHAVMLGNSFGDVTDPAGHQWFIKALGQALAPGGALVFDYVGDRYNPENPYGQESVWDETLYTNDGPVPIRDRRTRRYTAGEDGTGVLHFTCTVELAETGEVLTDHEYEKLVVPDGVLGEQFGAHGMDLIPLGSILGWSEYHKRRVEEKDDLGMMGASDHLYVAVKR</sequence>
<dbReference type="Proteomes" id="UP000177027">
    <property type="component" value="Unassembled WGS sequence"/>
</dbReference>
<proteinExistence type="predicted"/>
<comment type="caution">
    <text evidence="1">The sequence shown here is derived from an EMBL/GenBank/DDBJ whole genome shotgun (WGS) entry which is preliminary data.</text>
</comment>
<dbReference type="AlphaFoldDB" id="A0A1F7HBD4"/>
<reference evidence="1 2" key="1">
    <citation type="journal article" date="2016" name="Nat. Commun.">
        <title>Thousands of microbial genomes shed light on interconnected biogeochemical processes in an aquifer system.</title>
        <authorList>
            <person name="Anantharaman K."/>
            <person name="Brown C.T."/>
            <person name="Hug L.A."/>
            <person name="Sharon I."/>
            <person name="Castelle C.J."/>
            <person name="Probst A.J."/>
            <person name="Thomas B.C."/>
            <person name="Singh A."/>
            <person name="Wilkins M.J."/>
            <person name="Karaoz U."/>
            <person name="Brodie E.L."/>
            <person name="Williams K.H."/>
            <person name="Hubbard S.S."/>
            <person name="Banfield J.F."/>
        </authorList>
    </citation>
    <scope>NUCLEOTIDE SEQUENCE [LARGE SCALE GENOMIC DNA]</scope>
</reference>
<dbReference type="InterPro" id="IPR029063">
    <property type="entry name" value="SAM-dependent_MTases_sf"/>
</dbReference>
<dbReference type="SUPFAM" id="SSF53335">
    <property type="entry name" value="S-adenosyl-L-methionine-dependent methyltransferases"/>
    <property type="match status" value="1"/>
</dbReference>